<feature type="signal peptide" evidence="1">
    <location>
        <begin position="1"/>
        <end position="18"/>
    </location>
</feature>
<keyword evidence="3" id="KW-1185">Reference proteome</keyword>
<gene>
    <name evidence="2" type="ORF">GWK10_04880</name>
</gene>
<reference evidence="2 3" key="1">
    <citation type="submission" date="2020-01" db="EMBL/GenBank/DDBJ databases">
        <title>Spongiivirga citrea KCTC 32990T.</title>
        <authorList>
            <person name="Wang G."/>
        </authorList>
    </citation>
    <scope>NUCLEOTIDE SEQUENCE [LARGE SCALE GENOMIC DNA]</scope>
    <source>
        <strain evidence="2 3">KCTC 32990</strain>
    </source>
</reference>
<comment type="caution">
    <text evidence="2">The sequence shown here is derived from an EMBL/GenBank/DDBJ whole genome shotgun (WGS) entry which is preliminary data.</text>
</comment>
<accession>A0A6M0CFG4</accession>
<proteinExistence type="predicted"/>
<dbReference type="RefSeq" id="WP_164029803.1">
    <property type="nucleotide sequence ID" value="NZ_JAABOQ010000002.1"/>
</dbReference>
<dbReference type="EMBL" id="JAABOQ010000002">
    <property type="protein sequence ID" value="NER16531.1"/>
    <property type="molecule type" value="Genomic_DNA"/>
</dbReference>
<protein>
    <recommendedName>
        <fullName evidence="4">META domain-containing protein</fullName>
    </recommendedName>
</protein>
<evidence type="ECO:0000313" key="2">
    <source>
        <dbReference type="EMBL" id="NER16531.1"/>
    </source>
</evidence>
<evidence type="ECO:0000256" key="1">
    <source>
        <dbReference type="SAM" id="SignalP"/>
    </source>
</evidence>
<dbReference type="PROSITE" id="PS51257">
    <property type="entry name" value="PROKAR_LIPOPROTEIN"/>
    <property type="match status" value="1"/>
</dbReference>
<keyword evidence="1" id="KW-0732">Signal</keyword>
<evidence type="ECO:0000313" key="3">
    <source>
        <dbReference type="Proteomes" id="UP000474296"/>
    </source>
</evidence>
<organism evidence="2 3">
    <name type="scientific">Spongiivirga citrea</name>
    <dbReference type="NCBI Taxonomy" id="1481457"/>
    <lineage>
        <taxon>Bacteria</taxon>
        <taxon>Pseudomonadati</taxon>
        <taxon>Bacteroidota</taxon>
        <taxon>Flavobacteriia</taxon>
        <taxon>Flavobacteriales</taxon>
        <taxon>Flavobacteriaceae</taxon>
        <taxon>Spongiivirga</taxon>
    </lineage>
</organism>
<evidence type="ECO:0008006" key="4">
    <source>
        <dbReference type="Google" id="ProtNLM"/>
    </source>
</evidence>
<dbReference type="AlphaFoldDB" id="A0A6M0CFG4"/>
<sequence length="152" mass="16646">MKNLSIFLVLMLSLIACTSDDSDSSMITVEDMAQIRATVSSGNWVVSKYIDSGKDETSDYSGYSFSFNTDGSLVASNPTSTIEGTWSVTNDDSSDDDSADNDVDFNIFFQSPELLNEFTDDWDIVSYSSTRIELKDVSGGDGTTDNLVFEKN</sequence>
<dbReference type="Proteomes" id="UP000474296">
    <property type="component" value="Unassembled WGS sequence"/>
</dbReference>
<feature type="chain" id="PRO_5027120714" description="META domain-containing protein" evidence="1">
    <location>
        <begin position="19"/>
        <end position="152"/>
    </location>
</feature>
<name>A0A6M0CFG4_9FLAO</name>